<dbReference type="AlphaFoldDB" id="A0A1H9ZC33"/>
<comment type="similarity">
    <text evidence="3 11">Belongs to the peptidase M50B family.</text>
</comment>
<evidence type="ECO:0000256" key="7">
    <source>
        <dbReference type="ARBA" id="ARBA00022833"/>
    </source>
</evidence>
<evidence type="ECO:0000256" key="1">
    <source>
        <dbReference type="ARBA" id="ARBA00001947"/>
    </source>
</evidence>
<dbReference type="InterPro" id="IPR041489">
    <property type="entry name" value="PDZ_6"/>
</dbReference>
<proteinExistence type="inferred from homology"/>
<dbReference type="InterPro" id="IPR001478">
    <property type="entry name" value="PDZ"/>
</dbReference>
<evidence type="ECO:0000256" key="2">
    <source>
        <dbReference type="ARBA" id="ARBA00004141"/>
    </source>
</evidence>
<feature type="transmembrane region" description="Helical" evidence="11">
    <location>
        <begin position="309"/>
        <end position="328"/>
    </location>
</feature>
<feature type="transmembrane region" description="Helical" evidence="11">
    <location>
        <begin position="89"/>
        <end position="111"/>
    </location>
</feature>
<reference evidence="14" key="1">
    <citation type="submission" date="2016-10" db="EMBL/GenBank/DDBJ databases">
        <authorList>
            <person name="Varghese N."/>
            <person name="Submissions S."/>
        </authorList>
    </citation>
    <scope>NUCLEOTIDE SEQUENCE [LARGE SCALE GENOMIC DNA]</scope>
    <source>
        <strain evidence="14">DSM 13577</strain>
    </source>
</reference>
<evidence type="ECO:0000256" key="8">
    <source>
        <dbReference type="ARBA" id="ARBA00022989"/>
    </source>
</evidence>
<evidence type="ECO:0000259" key="12">
    <source>
        <dbReference type="PROSITE" id="PS50106"/>
    </source>
</evidence>
<evidence type="ECO:0000256" key="5">
    <source>
        <dbReference type="ARBA" id="ARBA00022692"/>
    </source>
</evidence>
<evidence type="ECO:0000313" key="13">
    <source>
        <dbReference type="EMBL" id="SES78888.1"/>
    </source>
</evidence>
<protein>
    <recommendedName>
        <fullName evidence="11">Zinc metalloprotease</fullName>
        <ecNumber evidence="11">3.4.24.-</ecNumber>
    </recommendedName>
</protein>
<dbReference type="NCBIfam" id="TIGR00054">
    <property type="entry name" value="RIP metalloprotease RseP"/>
    <property type="match status" value="1"/>
</dbReference>
<dbReference type="InterPro" id="IPR036034">
    <property type="entry name" value="PDZ_sf"/>
</dbReference>
<gene>
    <name evidence="13" type="ORF">SAMN03080614_10083</name>
</gene>
<keyword evidence="14" id="KW-1185">Reference proteome</keyword>
<dbReference type="InterPro" id="IPR004387">
    <property type="entry name" value="Pept_M50_Zn"/>
</dbReference>
<dbReference type="GO" id="GO:0046872">
    <property type="term" value="F:metal ion binding"/>
    <property type="evidence" value="ECO:0007669"/>
    <property type="project" value="UniProtKB-KW"/>
</dbReference>
<keyword evidence="10 11" id="KW-0472">Membrane</keyword>
<dbReference type="OrthoDB" id="9782003at2"/>
<feature type="domain" description="PDZ" evidence="12">
    <location>
        <begin position="113"/>
        <end position="177"/>
    </location>
</feature>
<dbReference type="GO" id="GO:0006508">
    <property type="term" value="P:proteolysis"/>
    <property type="evidence" value="ECO:0007669"/>
    <property type="project" value="UniProtKB-KW"/>
</dbReference>
<evidence type="ECO:0000313" key="14">
    <source>
        <dbReference type="Proteomes" id="UP000243819"/>
    </source>
</evidence>
<evidence type="ECO:0000256" key="3">
    <source>
        <dbReference type="ARBA" id="ARBA00007931"/>
    </source>
</evidence>
<keyword evidence="8 11" id="KW-1133">Transmembrane helix</keyword>
<name>A0A1H9ZC33_9FIRM</name>
<dbReference type="Gene3D" id="2.30.42.10">
    <property type="match status" value="1"/>
</dbReference>
<sequence>MTIFLALIVFGLLVLVHELGHFLTARAVGIEVEEFAIGFGPRIFSWKKGETKYSLRFFPLGGYVKVLGEEKGDHDKEGSLQTKSVLQRFAFVFAGSFMNFVLAFVLFIIVFTGFGLAANIPEIGVVEEGNIAYQAGLKKGDYILEVNDIKINTWEELVVQISSNPDKTLNLKVSRDGNILNIPVTPKYNPETERVMIGIGPAYKTLPFFQAIKESIYQTFSLSTQIISGIILMITGRIEPEIAGPIGIVSMVGESAKYGLSSLLIFTALLSVNLGVLNLLPIPALDGSRLVFLLVEALRGKPVDPEKEGTIHIIGFIVLIIFMIFIMYKDVVRFIL</sequence>
<dbReference type="CDD" id="cd23081">
    <property type="entry name" value="cpPDZ_EcRseP-like"/>
    <property type="match status" value="1"/>
</dbReference>
<keyword evidence="9 11" id="KW-0482">Metalloprotease</keyword>
<dbReference type="EMBL" id="FOIF01000008">
    <property type="protein sequence ID" value="SES78888.1"/>
    <property type="molecule type" value="Genomic_DNA"/>
</dbReference>
<dbReference type="STRING" id="1120990.SAMN03080614_10083"/>
<dbReference type="SMART" id="SM00228">
    <property type="entry name" value="PDZ"/>
    <property type="match status" value="1"/>
</dbReference>
<evidence type="ECO:0000256" key="9">
    <source>
        <dbReference type="ARBA" id="ARBA00023049"/>
    </source>
</evidence>
<dbReference type="EC" id="3.4.24.-" evidence="11"/>
<comment type="subcellular location">
    <subcellularLocation>
        <location evidence="2">Membrane</location>
        <topology evidence="2">Multi-pass membrane protein</topology>
    </subcellularLocation>
</comment>
<keyword evidence="5 11" id="KW-0812">Transmembrane</keyword>
<dbReference type="GO" id="GO:0016020">
    <property type="term" value="C:membrane"/>
    <property type="evidence" value="ECO:0007669"/>
    <property type="project" value="UniProtKB-SubCell"/>
</dbReference>
<evidence type="ECO:0000256" key="6">
    <source>
        <dbReference type="ARBA" id="ARBA00022801"/>
    </source>
</evidence>
<keyword evidence="11" id="KW-0479">Metal-binding</keyword>
<accession>A0A1H9ZC33</accession>
<dbReference type="SUPFAM" id="SSF50156">
    <property type="entry name" value="PDZ domain-like"/>
    <property type="match status" value="1"/>
</dbReference>
<evidence type="ECO:0000256" key="10">
    <source>
        <dbReference type="ARBA" id="ARBA00023136"/>
    </source>
</evidence>
<dbReference type="GO" id="GO:0004222">
    <property type="term" value="F:metalloendopeptidase activity"/>
    <property type="evidence" value="ECO:0007669"/>
    <property type="project" value="InterPro"/>
</dbReference>
<feature type="transmembrane region" description="Helical" evidence="11">
    <location>
        <begin position="258"/>
        <end position="280"/>
    </location>
</feature>
<dbReference type="PANTHER" id="PTHR42837:SF2">
    <property type="entry name" value="MEMBRANE METALLOPROTEASE ARASP2, CHLOROPLASTIC-RELATED"/>
    <property type="match status" value="1"/>
</dbReference>
<keyword evidence="7 11" id="KW-0862">Zinc</keyword>
<evidence type="ECO:0000256" key="4">
    <source>
        <dbReference type="ARBA" id="ARBA00022670"/>
    </source>
</evidence>
<keyword evidence="6 11" id="KW-0378">Hydrolase</keyword>
<dbReference type="Proteomes" id="UP000243819">
    <property type="component" value="Unassembled WGS sequence"/>
</dbReference>
<dbReference type="PANTHER" id="PTHR42837">
    <property type="entry name" value="REGULATOR OF SIGMA-E PROTEASE RSEP"/>
    <property type="match status" value="1"/>
</dbReference>
<keyword evidence="4 13" id="KW-0645">Protease</keyword>
<dbReference type="PROSITE" id="PS50106">
    <property type="entry name" value="PDZ"/>
    <property type="match status" value="1"/>
</dbReference>
<organism evidence="13 14">
    <name type="scientific">Anaerobranca gottschalkii DSM 13577</name>
    <dbReference type="NCBI Taxonomy" id="1120990"/>
    <lineage>
        <taxon>Bacteria</taxon>
        <taxon>Bacillati</taxon>
        <taxon>Bacillota</taxon>
        <taxon>Clostridia</taxon>
        <taxon>Eubacteriales</taxon>
        <taxon>Proteinivoracaceae</taxon>
        <taxon>Anaerobranca</taxon>
    </lineage>
</organism>
<comment type="cofactor">
    <cofactor evidence="1 11">
        <name>Zn(2+)</name>
        <dbReference type="ChEBI" id="CHEBI:29105"/>
    </cofactor>
</comment>
<dbReference type="Pfam" id="PF02163">
    <property type="entry name" value="Peptidase_M50"/>
    <property type="match status" value="1"/>
</dbReference>
<dbReference type="InterPro" id="IPR008915">
    <property type="entry name" value="Peptidase_M50"/>
</dbReference>
<dbReference type="Pfam" id="PF17820">
    <property type="entry name" value="PDZ_6"/>
    <property type="match status" value="1"/>
</dbReference>
<dbReference type="RefSeq" id="WP_091349319.1">
    <property type="nucleotide sequence ID" value="NZ_FOIF01000008.1"/>
</dbReference>
<evidence type="ECO:0000256" key="11">
    <source>
        <dbReference type="RuleBase" id="RU362031"/>
    </source>
</evidence>
<dbReference type="CDD" id="cd06163">
    <property type="entry name" value="S2P-M50_PDZ_RseP-like"/>
    <property type="match status" value="1"/>
</dbReference>